<dbReference type="OrthoDB" id="1889094at2759"/>
<evidence type="ECO:0000259" key="6">
    <source>
        <dbReference type="Pfam" id="PF03168"/>
    </source>
</evidence>
<gene>
    <name evidence="7" type="ORF">F3Y22_tig00110896pilonHSYRG00009</name>
</gene>
<name>A0A6A2ZH48_HIBSY</name>
<comment type="caution">
    <text evidence="7">The sequence shown here is derived from an EMBL/GenBank/DDBJ whole genome shotgun (WGS) entry which is preliminary data.</text>
</comment>
<dbReference type="PANTHER" id="PTHR31415:SF4">
    <property type="entry name" value="NDR1_HIN1-LIKE PROTEIN 3"/>
    <property type="match status" value="1"/>
</dbReference>
<feature type="transmembrane region" description="Helical" evidence="5">
    <location>
        <begin position="43"/>
        <end position="65"/>
    </location>
</feature>
<evidence type="ECO:0000256" key="3">
    <source>
        <dbReference type="ARBA" id="ARBA00022989"/>
    </source>
</evidence>
<dbReference type="InterPro" id="IPR004864">
    <property type="entry name" value="LEA_2"/>
</dbReference>
<dbReference type="PANTHER" id="PTHR31415">
    <property type="entry name" value="OS05G0367900 PROTEIN"/>
    <property type="match status" value="1"/>
</dbReference>
<keyword evidence="3 5" id="KW-1133">Transmembrane helix</keyword>
<evidence type="ECO:0000313" key="7">
    <source>
        <dbReference type="EMBL" id="KAE8690295.1"/>
    </source>
</evidence>
<dbReference type="Pfam" id="PF03168">
    <property type="entry name" value="LEA_2"/>
    <property type="match status" value="1"/>
</dbReference>
<dbReference type="EMBL" id="VEPZ02001153">
    <property type="protein sequence ID" value="KAE8690295.1"/>
    <property type="molecule type" value="Genomic_DNA"/>
</dbReference>
<keyword evidence="4 5" id="KW-0472">Membrane</keyword>
<evidence type="ECO:0000256" key="4">
    <source>
        <dbReference type="ARBA" id="ARBA00023136"/>
    </source>
</evidence>
<proteinExistence type="predicted"/>
<feature type="domain" description="Late embryogenesis abundant protein LEA-2 subgroup" evidence="6">
    <location>
        <begin position="98"/>
        <end position="198"/>
    </location>
</feature>
<evidence type="ECO:0000313" key="8">
    <source>
        <dbReference type="Proteomes" id="UP000436088"/>
    </source>
</evidence>
<dbReference type="GO" id="GO:0009506">
    <property type="term" value="C:plasmodesma"/>
    <property type="evidence" value="ECO:0007669"/>
    <property type="project" value="TreeGrafter"/>
</dbReference>
<evidence type="ECO:0000256" key="2">
    <source>
        <dbReference type="ARBA" id="ARBA00022692"/>
    </source>
</evidence>
<keyword evidence="2 5" id="KW-0812">Transmembrane</keyword>
<dbReference type="GO" id="GO:0005886">
    <property type="term" value="C:plasma membrane"/>
    <property type="evidence" value="ECO:0007669"/>
    <property type="project" value="TreeGrafter"/>
</dbReference>
<evidence type="ECO:0000256" key="1">
    <source>
        <dbReference type="ARBA" id="ARBA00004167"/>
    </source>
</evidence>
<protein>
    <submittedName>
        <fullName evidence="7">Protein YLS9</fullName>
    </submittedName>
</protein>
<dbReference type="GO" id="GO:0098542">
    <property type="term" value="P:defense response to other organism"/>
    <property type="evidence" value="ECO:0007669"/>
    <property type="project" value="InterPro"/>
</dbReference>
<keyword evidence="8" id="KW-1185">Reference proteome</keyword>
<comment type="subcellular location">
    <subcellularLocation>
        <location evidence="1">Membrane</location>
        <topology evidence="1">Single-pass membrane protein</topology>
    </subcellularLocation>
</comment>
<dbReference type="InterPro" id="IPR044839">
    <property type="entry name" value="NDR1-like"/>
</dbReference>
<organism evidence="7 8">
    <name type="scientific">Hibiscus syriacus</name>
    <name type="common">Rose of Sharon</name>
    <dbReference type="NCBI Taxonomy" id="106335"/>
    <lineage>
        <taxon>Eukaryota</taxon>
        <taxon>Viridiplantae</taxon>
        <taxon>Streptophyta</taxon>
        <taxon>Embryophyta</taxon>
        <taxon>Tracheophyta</taxon>
        <taxon>Spermatophyta</taxon>
        <taxon>Magnoliopsida</taxon>
        <taxon>eudicotyledons</taxon>
        <taxon>Gunneridae</taxon>
        <taxon>Pentapetalae</taxon>
        <taxon>rosids</taxon>
        <taxon>malvids</taxon>
        <taxon>Malvales</taxon>
        <taxon>Malvaceae</taxon>
        <taxon>Malvoideae</taxon>
        <taxon>Hibiscus</taxon>
    </lineage>
</organism>
<sequence>MADKQSHLNGAYYGPSIPPPPRTYHRPGRSSGCGCGCCLLKCLFNIIITAVVIIGLAVLIFWLLFRPNRVKFHVTDVQLTEFNLTANNTLHYNLVVNMTVRNPNRRIGIYYDRIEARAYFEDQRFSTKTLTPFYQGHKNTSFLNPVLVGQQFVRLGAKETSKLNDERRDGVYSIDVKLYLRIRFKLGRIKTGRFKPRISCDLKVPFNSASNNSVAGAFETTRCGLDF</sequence>
<dbReference type="Proteomes" id="UP000436088">
    <property type="component" value="Unassembled WGS sequence"/>
</dbReference>
<dbReference type="AlphaFoldDB" id="A0A6A2ZH48"/>
<accession>A0A6A2ZH48</accession>
<evidence type="ECO:0000256" key="5">
    <source>
        <dbReference type="SAM" id="Phobius"/>
    </source>
</evidence>
<reference evidence="7" key="1">
    <citation type="submission" date="2019-09" db="EMBL/GenBank/DDBJ databases">
        <title>Draft genome information of white flower Hibiscus syriacus.</title>
        <authorList>
            <person name="Kim Y.-M."/>
        </authorList>
    </citation>
    <scope>NUCLEOTIDE SEQUENCE [LARGE SCALE GENOMIC DNA]</scope>
    <source>
        <strain evidence="7">YM2019G1</strain>
    </source>
</reference>